<dbReference type="InterPro" id="IPR044855">
    <property type="entry name" value="CoA-Trfase_III_dom3_sf"/>
</dbReference>
<dbReference type="InterPro" id="IPR050483">
    <property type="entry name" value="CoA-transferase_III_domain"/>
</dbReference>
<dbReference type="SUPFAM" id="SSF89796">
    <property type="entry name" value="CoA-transferase family III (CaiB/BaiF)"/>
    <property type="match status" value="1"/>
</dbReference>
<name>H1S5X5_9BURK</name>
<dbReference type="PANTHER" id="PTHR48207">
    <property type="entry name" value="SUCCINATE--HYDROXYMETHYLGLUTARATE COA-TRANSFERASE"/>
    <property type="match status" value="1"/>
</dbReference>
<keyword evidence="1 2" id="KW-0808">Transferase</keyword>
<dbReference type="GO" id="GO:0008410">
    <property type="term" value="F:CoA-transferase activity"/>
    <property type="evidence" value="ECO:0007669"/>
    <property type="project" value="TreeGrafter"/>
</dbReference>
<dbReference type="Gene3D" id="3.30.1540.10">
    <property type="entry name" value="formyl-coa transferase, domain 3"/>
    <property type="match status" value="1"/>
</dbReference>
<dbReference type="Proteomes" id="UP000005808">
    <property type="component" value="Unassembled WGS sequence"/>
</dbReference>
<evidence type="ECO:0000256" key="1">
    <source>
        <dbReference type="ARBA" id="ARBA00022679"/>
    </source>
</evidence>
<accession>H1S5X5</accession>
<dbReference type="AlphaFoldDB" id="H1S5X5"/>
<organism evidence="2 3">
    <name type="scientific">Cupriavidus basilensis OR16</name>
    <dbReference type="NCBI Taxonomy" id="1127483"/>
    <lineage>
        <taxon>Bacteria</taxon>
        <taxon>Pseudomonadati</taxon>
        <taxon>Pseudomonadota</taxon>
        <taxon>Betaproteobacteria</taxon>
        <taxon>Burkholderiales</taxon>
        <taxon>Burkholderiaceae</taxon>
        <taxon>Cupriavidus</taxon>
    </lineage>
</organism>
<dbReference type="Pfam" id="PF02515">
    <property type="entry name" value="CoA_transf_3"/>
    <property type="match status" value="1"/>
</dbReference>
<sequence>MMRDNLSQDGKHMSAILDGIKVLDLTRVVAGPWATQNLADMGATVYKIEKPGDGDDTRKMGPFLTDAQGAVTNDSAFYLACNRGKQSLTIDISQPEGAELVRQLAARCDVVVENYKAGSLKKYGLDYESIRAVRPDVIYCSVTGFGPDGPYAARPAYDFILQGMAGLMSTCGQPDGSPGGEPMRTAIPITDILTGLYATVSLLGALYHRQATGEGQYIDAAMLDASVAVNGHLALGYQMTGKLPRRAGNSNPVAAPSEVFACRDGHLIIASGNNGQFAALCKLLGIPELAADPRYVQNANRVANRDTLRETIAERVATWSAADLLASLERAGVPGGPINELDEVFEDAQVKHRGLLVQLPHGRGVDAPSLRSPMRFSATPVVMRCPPMLGEHTDTALRAELGLSDGDVAGLRERGIL</sequence>
<gene>
    <name evidence="2" type="ORF">OR16_16352</name>
</gene>
<reference evidence="2 3" key="1">
    <citation type="journal article" date="2012" name="J. Bacteriol.">
        <title>De Novo Genome Project of Cupriavidus basilensis OR16.</title>
        <authorList>
            <person name="Cserhati M."/>
            <person name="Kriszt B."/>
            <person name="Szoboszlay S."/>
            <person name="Toth A."/>
            <person name="Szabo I."/>
            <person name="Tancsics A."/>
            <person name="Nagy I."/>
            <person name="Horvath B."/>
            <person name="Nagy I."/>
            <person name="Kukolya J."/>
        </authorList>
    </citation>
    <scope>NUCLEOTIDE SEQUENCE [LARGE SCALE GENOMIC DNA]</scope>
    <source>
        <strain evidence="2 3">OR16</strain>
    </source>
</reference>
<evidence type="ECO:0000313" key="2">
    <source>
        <dbReference type="EMBL" id="EHP42018.1"/>
    </source>
</evidence>
<protein>
    <submittedName>
        <fullName evidence="2">Putative acyl-CoA transferase/carnitine dehydratase</fullName>
    </submittedName>
</protein>
<comment type="caution">
    <text evidence="2">The sequence shown here is derived from an EMBL/GenBank/DDBJ whole genome shotgun (WGS) entry which is preliminary data.</text>
</comment>
<dbReference type="PATRIC" id="fig|1127483.3.peg.3281"/>
<evidence type="ECO:0000313" key="3">
    <source>
        <dbReference type="Proteomes" id="UP000005808"/>
    </source>
</evidence>
<dbReference type="InterPro" id="IPR003673">
    <property type="entry name" value="CoA-Trfase_fam_III"/>
</dbReference>
<proteinExistence type="predicted"/>
<dbReference type="PANTHER" id="PTHR48207:SF3">
    <property type="entry name" value="SUCCINATE--HYDROXYMETHYLGLUTARATE COA-TRANSFERASE"/>
    <property type="match status" value="1"/>
</dbReference>
<dbReference type="InterPro" id="IPR023606">
    <property type="entry name" value="CoA-Trfase_III_dom_1_sf"/>
</dbReference>
<dbReference type="EMBL" id="AHJE01000040">
    <property type="protein sequence ID" value="EHP42018.1"/>
    <property type="molecule type" value="Genomic_DNA"/>
</dbReference>
<dbReference type="Gene3D" id="3.40.50.10540">
    <property type="entry name" value="Crotonobetainyl-coa:carnitine coa-transferase, domain 1"/>
    <property type="match status" value="1"/>
</dbReference>